<evidence type="ECO:0000256" key="1">
    <source>
        <dbReference type="SAM" id="MobiDB-lite"/>
    </source>
</evidence>
<feature type="signal peptide" evidence="3">
    <location>
        <begin position="1"/>
        <end position="25"/>
    </location>
</feature>
<feature type="region of interest" description="Disordered" evidence="1">
    <location>
        <begin position="24"/>
        <end position="91"/>
    </location>
</feature>
<feature type="transmembrane region" description="Helical" evidence="2">
    <location>
        <begin position="101"/>
        <end position="119"/>
    </location>
</feature>
<gene>
    <name evidence="4" type="ORF">JS756_03425</name>
</gene>
<evidence type="ECO:0000313" key="4">
    <source>
        <dbReference type="EMBL" id="MBN0043170.1"/>
    </source>
</evidence>
<proteinExistence type="predicted"/>
<keyword evidence="2" id="KW-0812">Transmembrane</keyword>
<dbReference type="EMBL" id="JAFFZS010000002">
    <property type="protein sequence ID" value="MBN0043170.1"/>
    <property type="molecule type" value="Genomic_DNA"/>
</dbReference>
<accession>A0ABS2VJC2</accession>
<reference evidence="4 5" key="1">
    <citation type="submission" date="2021-02" db="EMBL/GenBank/DDBJ databases">
        <title>Whole genome sequencing of Streptomyces actuosus VRA1.</title>
        <authorList>
            <person name="Sen G."/>
            <person name="Sen A."/>
        </authorList>
    </citation>
    <scope>NUCLEOTIDE SEQUENCE [LARGE SCALE GENOMIC DNA]</scope>
    <source>
        <strain evidence="4 5">VRA1</strain>
    </source>
</reference>
<evidence type="ECO:0000256" key="2">
    <source>
        <dbReference type="SAM" id="Phobius"/>
    </source>
</evidence>
<sequence>MRRTVLGTLALACAAVIASPATALADDATPSPVPTAVPSAVPSSPAPAEPTRDAGHAGPAPSPVASVPGERPRGQVSVVPRGAADTGVPEATAQSGYAGDLIGGGAAALVVGGATVFVVRRRRATGA</sequence>
<dbReference type="Proteomes" id="UP000788262">
    <property type="component" value="Unassembled WGS sequence"/>
</dbReference>
<keyword evidence="5" id="KW-1185">Reference proteome</keyword>
<protein>
    <submittedName>
        <fullName evidence="4">Tat pathway signal sequence domain protein</fullName>
    </submittedName>
</protein>
<feature type="compositionally biased region" description="Low complexity" evidence="1">
    <location>
        <begin position="56"/>
        <end position="69"/>
    </location>
</feature>
<name>A0ABS2VJC2_STRAS</name>
<evidence type="ECO:0000256" key="3">
    <source>
        <dbReference type="SAM" id="SignalP"/>
    </source>
</evidence>
<keyword evidence="2" id="KW-1133">Transmembrane helix</keyword>
<feature type="chain" id="PRO_5047526102" evidence="3">
    <location>
        <begin position="26"/>
        <end position="127"/>
    </location>
</feature>
<comment type="caution">
    <text evidence="4">The sequence shown here is derived from an EMBL/GenBank/DDBJ whole genome shotgun (WGS) entry which is preliminary data.</text>
</comment>
<evidence type="ECO:0000313" key="5">
    <source>
        <dbReference type="Proteomes" id="UP000788262"/>
    </source>
</evidence>
<feature type="compositionally biased region" description="Low complexity" evidence="1">
    <location>
        <begin position="28"/>
        <end position="43"/>
    </location>
</feature>
<organism evidence="4 5">
    <name type="scientific">Streptomyces actuosus</name>
    <dbReference type="NCBI Taxonomy" id="1885"/>
    <lineage>
        <taxon>Bacteria</taxon>
        <taxon>Bacillati</taxon>
        <taxon>Actinomycetota</taxon>
        <taxon>Actinomycetes</taxon>
        <taxon>Kitasatosporales</taxon>
        <taxon>Streptomycetaceae</taxon>
        <taxon>Streptomyces</taxon>
    </lineage>
</organism>
<keyword evidence="3" id="KW-0732">Signal</keyword>
<keyword evidence="2" id="KW-0472">Membrane</keyword>
<dbReference type="RefSeq" id="WP_205381696.1">
    <property type="nucleotide sequence ID" value="NZ_JAFFZS010000002.1"/>
</dbReference>